<gene>
    <name evidence="2" type="ORF">DFR56_11934</name>
</gene>
<keyword evidence="1" id="KW-1133">Transmembrane helix</keyword>
<dbReference type="Proteomes" id="UP000247978">
    <property type="component" value="Unassembled WGS sequence"/>
</dbReference>
<feature type="transmembrane region" description="Helical" evidence="1">
    <location>
        <begin position="36"/>
        <end position="54"/>
    </location>
</feature>
<dbReference type="GO" id="GO:0005886">
    <property type="term" value="C:plasma membrane"/>
    <property type="evidence" value="ECO:0007669"/>
    <property type="project" value="UniProtKB-SubCell"/>
</dbReference>
<feature type="transmembrane region" description="Helical" evidence="1">
    <location>
        <begin position="110"/>
        <end position="132"/>
    </location>
</feature>
<sequence length="330" mass="37184">MITIIMEKRVIPMMNKSKTILKMIGHELRLSLRSKWLLNFTILFMAMAALFYFYGIKSIEADPTDVKYGLESVGVVDTGTVDPAYFGLEEISSSDNVNDEVNQHVGYNRAIAMLMNLSLWLIPIICLILGANSIIADKEGGRLSLYKTYQMPYFYYLFSKFIALSTSLIASLGISYGIFGVILSITGNAIEASFFLTFFLLNILLVITFSALSLFVGAISVTRMQGLSLALFIWSFLVFVYEFIIFSVVDVIPYAQKLNSMLILILLNPIESIRVWSIEQLNADYIFGPEFLILNEWGTNGILTNYIMISILFMVLIVLFVSNQVIKVRG</sequence>
<name>A0A2V3VKN8_9BACI</name>
<accession>A0A2V3VKN8</accession>
<dbReference type="GO" id="GO:0140359">
    <property type="term" value="F:ABC-type transporter activity"/>
    <property type="evidence" value="ECO:0007669"/>
    <property type="project" value="InterPro"/>
</dbReference>
<evidence type="ECO:0000313" key="3">
    <source>
        <dbReference type="Proteomes" id="UP000247978"/>
    </source>
</evidence>
<feature type="transmembrane region" description="Helical" evidence="1">
    <location>
        <begin position="302"/>
        <end position="321"/>
    </location>
</feature>
<evidence type="ECO:0000313" key="2">
    <source>
        <dbReference type="EMBL" id="PXW82347.1"/>
    </source>
</evidence>
<keyword evidence="3" id="KW-1185">Reference proteome</keyword>
<reference evidence="2 3" key="1">
    <citation type="submission" date="2018-05" db="EMBL/GenBank/DDBJ databases">
        <title>Genomic Encyclopedia of Type Strains, Phase IV (KMG-IV): sequencing the most valuable type-strain genomes for metagenomic binning, comparative biology and taxonomic classification.</title>
        <authorList>
            <person name="Goeker M."/>
        </authorList>
    </citation>
    <scope>NUCLEOTIDE SEQUENCE [LARGE SCALE GENOMIC DNA]</scope>
    <source>
        <strain evidence="2 3">DSM 28556</strain>
    </source>
</reference>
<dbReference type="AlphaFoldDB" id="A0A2V3VKN8"/>
<feature type="transmembrane region" description="Helical" evidence="1">
    <location>
        <begin position="194"/>
        <end position="219"/>
    </location>
</feature>
<comment type="caution">
    <text evidence="2">The sequence shown here is derived from an EMBL/GenBank/DDBJ whole genome shotgun (WGS) entry which is preliminary data.</text>
</comment>
<protein>
    <submittedName>
        <fullName evidence="2">ABC-2 family transporter</fullName>
    </submittedName>
</protein>
<keyword evidence="1" id="KW-0472">Membrane</keyword>
<organism evidence="2 3">
    <name type="scientific">Pseudogracilibacillus auburnensis</name>
    <dbReference type="NCBI Taxonomy" id="1494959"/>
    <lineage>
        <taxon>Bacteria</taxon>
        <taxon>Bacillati</taxon>
        <taxon>Bacillota</taxon>
        <taxon>Bacilli</taxon>
        <taxon>Bacillales</taxon>
        <taxon>Bacillaceae</taxon>
        <taxon>Pseudogracilibacillus</taxon>
    </lineage>
</organism>
<dbReference type="EMBL" id="QJJQ01000019">
    <property type="protein sequence ID" value="PXW82347.1"/>
    <property type="molecule type" value="Genomic_DNA"/>
</dbReference>
<feature type="transmembrane region" description="Helical" evidence="1">
    <location>
        <begin position="153"/>
        <end position="182"/>
    </location>
</feature>
<feature type="transmembrane region" description="Helical" evidence="1">
    <location>
        <begin position="231"/>
        <end position="255"/>
    </location>
</feature>
<evidence type="ECO:0000256" key="1">
    <source>
        <dbReference type="SAM" id="Phobius"/>
    </source>
</evidence>
<keyword evidence="1" id="KW-0812">Transmembrane</keyword>
<dbReference type="Pfam" id="PF12679">
    <property type="entry name" value="ABC2_membrane_2"/>
    <property type="match status" value="1"/>
</dbReference>
<proteinExistence type="predicted"/>